<dbReference type="InterPro" id="IPR000719">
    <property type="entry name" value="Prot_kinase_dom"/>
</dbReference>
<dbReference type="PANTHER" id="PTHR43289:SF30">
    <property type="entry name" value="NON-SPECIFIC SERINE_THREONINE PROTEIN KINASE"/>
    <property type="match status" value="1"/>
</dbReference>
<dbReference type="SUPFAM" id="SSF56112">
    <property type="entry name" value="Protein kinase-like (PK-like)"/>
    <property type="match status" value="1"/>
</dbReference>
<dbReference type="PROSITE" id="PS50011">
    <property type="entry name" value="PROTEIN_KINASE_DOM"/>
    <property type="match status" value="1"/>
</dbReference>
<evidence type="ECO:0000256" key="6">
    <source>
        <dbReference type="ARBA" id="ARBA00047899"/>
    </source>
</evidence>
<evidence type="ECO:0000256" key="3">
    <source>
        <dbReference type="ARBA" id="ARBA00022741"/>
    </source>
</evidence>
<dbReference type="PANTHER" id="PTHR43289">
    <property type="entry name" value="MITOGEN-ACTIVATED PROTEIN KINASE KINASE KINASE 20-RELATED"/>
    <property type="match status" value="1"/>
</dbReference>
<dbReference type="InterPro" id="IPR016187">
    <property type="entry name" value="CTDL_fold"/>
</dbReference>
<evidence type="ECO:0000256" key="7">
    <source>
        <dbReference type="ARBA" id="ARBA00048679"/>
    </source>
</evidence>
<evidence type="ECO:0000256" key="2">
    <source>
        <dbReference type="ARBA" id="ARBA00022679"/>
    </source>
</evidence>
<dbReference type="Gene3D" id="3.30.200.20">
    <property type="entry name" value="Phosphorylase Kinase, domain 1"/>
    <property type="match status" value="1"/>
</dbReference>
<evidence type="ECO:0000256" key="1">
    <source>
        <dbReference type="ARBA" id="ARBA00022527"/>
    </source>
</evidence>
<dbReference type="Pfam" id="PF03781">
    <property type="entry name" value="FGE-sulfatase"/>
    <property type="match status" value="2"/>
</dbReference>
<gene>
    <name evidence="11" type="ORF">BGE01nite_00120</name>
</gene>
<keyword evidence="5 8" id="KW-0067">ATP-binding</keyword>
<dbReference type="AlphaFoldDB" id="A0A512M326"/>
<evidence type="ECO:0000256" key="8">
    <source>
        <dbReference type="PROSITE-ProRule" id="PRU10141"/>
    </source>
</evidence>
<dbReference type="FunFam" id="3.30.200.20:FF:000035">
    <property type="entry name" value="Serine/threonine protein kinase Stk1"/>
    <property type="match status" value="1"/>
</dbReference>
<keyword evidence="3 8" id="KW-0547">Nucleotide-binding</keyword>
<dbReference type="InterPro" id="IPR042095">
    <property type="entry name" value="SUMF_sf"/>
</dbReference>
<feature type="compositionally biased region" description="Polar residues" evidence="9">
    <location>
        <begin position="287"/>
        <end position="305"/>
    </location>
</feature>
<comment type="catalytic activity">
    <reaction evidence="7">
        <text>L-seryl-[protein] + ATP = O-phospho-L-seryl-[protein] + ADP + H(+)</text>
        <dbReference type="Rhea" id="RHEA:17989"/>
        <dbReference type="Rhea" id="RHEA-COMP:9863"/>
        <dbReference type="Rhea" id="RHEA-COMP:11604"/>
        <dbReference type="ChEBI" id="CHEBI:15378"/>
        <dbReference type="ChEBI" id="CHEBI:29999"/>
        <dbReference type="ChEBI" id="CHEBI:30616"/>
        <dbReference type="ChEBI" id="CHEBI:83421"/>
        <dbReference type="ChEBI" id="CHEBI:456216"/>
        <dbReference type="EC" id="2.7.11.1"/>
    </reaction>
</comment>
<dbReference type="Gene3D" id="2.60.120.560">
    <property type="entry name" value="Exo-inulinase, domain 1"/>
    <property type="match status" value="1"/>
</dbReference>
<dbReference type="Pfam" id="PF00069">
    <property type="entry name" value="Pkinase"/>
    <property type="match status" value="1"/>
</dbReference>
<evidence type="ECO:0000256" key="4">
    <source>
        <dbReference type="ARBA" id="ARBA00022777"/>
    </source>
</evidence>
<evidence type="ECO:0000313" key="11">
    <source>
        <dbReference type="EMBL" id="GEP40721.1"/>
    </source>
</evidence>
<feature type="region of interest" description="Disordered" evidence="9">
    <location>
        <begin position="279"/>
        <end position="324"/>
    </location>
</feature>
<evidence type="ECO:0000256" key="5">
    <source>
        <dbReference type="ARBA" id="ARBA00022840"/>
    </source>
</evidence>
<dbReference type="InterPro" id="IPR008271">
    <property type="entry name" value="Ser/Thr_kinase_AS"/>
</dbReference>
<evidence type="ECO:0000313" key="12">
    <source>
        <dbReference type="Proteomes" id="UP000321577"/>
    </source>
</evidence>
<evidence type="ECO:0000259" key="10">
    <source>
        <dbReference type="PROSITE" id="PS50011"/>
    </source>
</evidence>
<keyword evidence="1" id="KW-0723">Serine/threonine-protein kinase</keyword>
<feature type="region of interest" description="Disordered" evidence="9">
    <location>
        <begin position="1"/>
        <end position="40"/>
    </location>
</feature>
<feature type="domain" description="Protein kinase" evidence="10">
    <location>
        <begin position="52"/>
        <end position="302"/>
    </location>
</feature>
<feature type="compositionally biased region" description="Polar residues" evidence="9">
    <location>
        <begin position="22"/>
        <end position="31"/>
    </location>
</feature>
<dbReference type="Proteomes" id="UP000321577">
    <property type="component" value="Unassembled WGS sequence"/>
</dbReference>
<dbReference type="CDD" id="cd14014">
    <property type="entry name" value="STKc_PknB_like"/>
    <property type="match status" value="1"/>
</dbReference>
<organism evidence="11 12">
    <name type="scientific">Brevifollis gellanilyticus</name>
    <dbReference type="NCBI Taxonomy" id="748831"/>
    <lineage>
        <taxon>Bacteria</taxon>
        <taxon>Pseudomonadati</taxon>
        <taxon>Verrucomicrobiota</taxon>
        <taxon>Verrucomicrobiia</taxon>
        <taxon>Verrucomicrobiales</taxon>
        <taxon>Verrucomicrobiaceae</taxon>
    </lineage>
</organism>
<dbReference type="InterPro" id="IPR005532">
    <property type="entry name" value="SUMF_dom"/>
</dbReference>
<protein>
    <recommendedName>
        <fullName evidence="10">Protein kinase domain-containing protein</fullName>
    </recommendedName>
</protein>
<comment type="catalytic activity">
    <reaction evidence="6">
        <text>L-threonyl-[protein] + ATP = O-phospho-L-threonyl-[protein] + ADP + H(+)</text>
        <dbReference type="Rhea" id="RHEA:46608"/>
        <dbReference type="Rhea" id="RHEA-COMP:11060"/>
        <dbReference type="Rhea" id="RHEA-COMP:11605"/>
        <dbReference type="ChEBI" id="CHEBI:15378"/>
        <dbReference type="ChEBI" id="CHEBI:30013"/>
        <dbReference type="ChEBI" id="CHEBI:30616"/>
        <dbReference type="ChEBI" id="CHEBI:61977"/>
        <dbReference type="ChEBI" id="CHEBI:456216"/>
        <dbReference type="EC" id="2.7.11.1"/>
    </reaction>
</comment>
<keyword evidence="4" id="KW-0418">Kinase</keyword>
<dbReference type="GO" id="GO:0004674">
    <property type="term" value="F:protein serine/threonine kinase activity"/>
    <property type="evidence" value="ECO:0007669"/>
    <property type="project" value="UniProtKB-KW"/>
</dbReference>
<name>A0A512M326_9BACT</name>
<dbReference type="SMART" id="SM00220">
    <property type="entry name" value="S_TKc"/>
    <property type="match status" value="1"/>
</dbReference>
<proteinExistence type="predicted"/>
<dbReference type="InterPro" id="IPR017441">
    <property type="entry name" value="Protein_kinase_ATP_BS"/>
</dbReference>
<dbReference type="PROSITE" id="PS00107">
    <property type="entry name" value="PROTEIN_KINASE_ATP"/>
    <property type="match status" value="1"/>
</dbReference>
<evidence type="ECO:0000256" key="9">
    <source>
        <dbReference type="SAM" id="MobiDB-lite"/>
    </source>
</evidence>
<dbReference type="EMBL" id="BKAG01000001">
    <property type="protein sequence ID" value="GEP40721.1"/>
    <property type="molecule type" value="Genomic_DNA"/>
</dbReference>
<keyword evidence="2" id="KW-0808">Transferase</keyword>
<dbReference type="Gene3D" id="3.90.1580.10">
    <property type="entry name" value="paralog of FGE (formylglycine-generating enzyme)"/>
    <property type="match status" value="2"/>
</dbReference>
<accession>A0A512M326</accession>
<dbReference type="PROSITE" id="PS00108">
    <property type="entry name" value="PROTEIN_KINASE_ST"/>
    <property type="match status" value="1"/>
</dbReference>
<dbReference type="GO" id="GO:0005524">
    <property type="term" value="F:ATP binding"/>
    <property type="evidence" value="ECO:0007669"/>
    <property type="project" value="UniProtKB-UniRule"/>
</dbReference>
<keyword evidence="12" id="KW-1185">Reference proteome</keyword>
<feature type="binding site" evidence="8">
    <location>
        <position position="81"/>
    </location>
    <ligand>
        <name>ATP</name>
        <dbReference type="ChEBI" id="CHEBI:30616"/>
    </ligand>
</feature>
<comment type="caution">
    <text evidence="11">The sequence shown here is derived from an EMBL/GenBank/DDBJ whole genome shotgun (WGS) entry which is preliminary data.</text>
</comment>
<dbReference type="SUPFAM" id="SSF56436">
    <property type="entry name" value="C-type lectin-like"/>
    <property type="match status" value="2"/>
</dbReference>
<sequence>MGLEPSAEPAGDSVDPEATVKLSPSQASISARGQPDLPLPEELTTMLPGGAYKVESFLGQGGMGAVYKGAQVRLKRPVAIKIMRRDLGRDYDFEARFEREAQAMAKLSHPNIVSVIDFGEAGPDYLYIVMELVDGADLMDVIRGGQMTQEMALTLLPQICDALQFAHDHGIVHRDIKPSNIMLTRDGRIKMADFGLAKRLDTESTMHTKTGTGMGTPDYAAPEQFDPNGHIDHRADIYALGVMIYQMITGTLPRGAWKSPSERAAVAPQWDDIVSRAMQSDPADRYQQASEVKTDVTSIPLASTARQDRQPEAKASPRAVSAAPTKTKSRMPLILGLAACAVVASVGALLMTKKPGVNAAAQTSQAPSSAPARENWEDLLREPTQFAFTGGAKRTSDGIRIERGGTARLDIQKLAVRDGALRMHAVFGSKIQLRLREKDNQGQYWLHVSNSNQAILGRRDMLARKDTPLTVFTLPRTLKDGDEYEMELRVVGPCITAKFDGEPMGSVLDELYADGSLSVGTFPDNSRPAIIKSLEFLDLDNTASKARIKSSPQAAPFTNSLGMKFVPVPGTKVLFSIWETRVQDYAAFANDTKREWKDPSVSSRPPATPVTKVDITDARAFAAWLTDRERSEGRIGAQDLYRLPRDHEWSCAMGIGDREDPAKTPAELSQLLPDVYPWGTAWPPPPGAGNYAGEEAAVQLPDGKPFSRSQITGYRDPFATSHAPVGSFAPNALGLHDLGGNVWEWCDDLMATAGQEYVKRGGCYDNSDPDALRSASRRAGFLNSVGFSTGFRLVLESASPGLTKNDIVAPTFPAKGAPFTNSLGMKFVPVPGTKVLFSIWDTRVQDYAAYAAARPGMDDLWKKQEKEGVPVGREADHPVVRMTWEDAQAFCAWLTEKETAEGKLTKGAKYRLPTDAEWSTAVGMPPEQGATPQERHFKNEVDFPWGKDWPPKGKAGNYADESFHKKFPKPDVRDPEKTTNAWIAGYDDGYATTSPVGAFPANTQGLYDMGGNVWQWCEDWFDDSHKHRVLRGGSWNHDARGNLLSSNRAYAPPASRNLNYGFRCVLAQPAD</sequence>
<reference evidence="11 12" key="1">
    <citation type="submission" date="2019-07" db="EMBL/GenBank/DDBJ databases">
        <title>Whole genome shotgun sequence of Brevifollis gellanilyticus NBRC 108608.</title>
        <authorList>
            <person name="Hosoyama A."/>
            <person name="Uohara A."/>
            <person name="Ohji S."/>
            <person name="Ichikawa N."/>
        </authorList>
    </citation>
    <scope>NUCLEOTIDE SEQUENCE [LARGE SCALE GENOMIC DNA]</scope>
    <source>
        <strain evidence="11 12">NBRC 108608</strain>
    </source>
</reference>
<dbReference type="Gene3D" id="1.10.510.10">
    <property type="entry name" value="Transferase(Phosphotransferase) domain 1"/>
    <property type="match status" value="1"/>
</dbReference>
<dbReference type="InterPro" id="IPR011009">
    <property type="entry name" value="Kinase-like_dom_sf"/>
</dbReference>